<reference evidence="3 5" key="1">
    <citation type="submission" date="2017-05" db="EMBL/GenBank/DDBJ databases">
        <authorList>
            <person name="Kreiswirth B."/>
            <person name="Manca C."/>
            <person name="Chen L."/>
            <person name="Evans S."/>
            <person name="Fowler V."/>
            <person name="Patel R."/>
            <person name="Chambers H."/>
            <person name="Bonomo R."/>
            <person name="Paul V."/>
            <person name="Sankar J."/>
            <person name="Gaind R."/>
            <person name="Ray P."/>
            <person name="Gautam V."/>
            <person name="Biswal M."/>
            <person name="Datta S."/>
            <person name="Walia K."/>
            <person name="Adams M."/>
            <person name="Nelson K."/>
            <person name="Sutton G."/>
            <person name="Fouts D."/>
            <person name="Hujer K."/>
            <person name="Hujer A."/>
        </authorList>
    </citation>
    <scope>NUCLEOTIDE SEQUENCE [LARGE SCALE GENOMIC DNA]</scope>
    <source>
        <strain evidence="3 5">PR324</strain>
    </source>
</reference>
<accession>A0A334SZX2</accession>
<evidence type="ECO:0000313" key="6">
    <source>
        <dbReference type="Proteomes" id="UP000237921"/>
    </source>
</evidence>
<evidence type="ECO:0000313" key="4">
    <source>
        <dbReference type="EMBL" id="QGA43571.1"/>
    </source>
</evidence>
<reference evidence="2" key="2">
    <citation type="submission" date="2017-12" db="EMBL/GenBank/DDBJ databases">
        <title>FDA dAtabase for Regulatory Grade micrObial Sequences (FDA-ARGOS): Supporting development and validation of Infectious Disease Dx tests.</title>
        <authorList>
            <person name="Campos J."/>
            <person name="Goldberg B."/>
            <person name="Tallon L."/>
            <person name="Sadzewicz L."/>
            <person name="Sengamalay N."/>
            <person name="Ott S."/>
            <person name="Godinez A."/>
            <person name="Nagaraj S."/>
            <person name="Vavikolanu K."/>
            <person name="Aluvathingal J."/>
            <person name="Nadendla S."/>
            <person name="Nandy P."/>
            <person name="Hobson J."/>
            <person name="Sichtig H."/>
        </authorList>
    </citation>
    <scope>NUCLEOTIDE SEQUENCE</scope>
    <source>
        <strain evidence="2">FDAARGOS_129</strain>
    </source>
</reference>
<dbReference type="GeneID" id="92795788"/>
<feature type="chain" id="PRO_5043151136" evidence="1">
    <location>
        <begin position="18"/>
        <end position="107"/>
    </location>
</feature>
<organism evidence="2 6">
    <name type="scientific">Acinetobacter nosocomialis</name>
    <dbReference type="NCBI Taxonomy" id="106654"/>
    <lineage>
        <taxon>Bacteria</taxon>
        <taxon>Pseudomonadati</taxon>
        <taxon>Pseudomonadota</taxon>
        <taxon>Gammaproteobacteria</taxon>
        <taxon>Moraxellales</taxon>
        <taxon>Moraxellaceae</taxon>
        <taxon>Acinetobacter</taxon>
        <taxon>Acinetobacter calcoaceticus/baumannii complex</taxon>
    </lineage>
</organism>
<reference evidence="6" key="3">
    <citation type="submission" date="2017-12" db="EMBL/GenBank/DDBJ databases">
        <title>FDA dAtabase for Regulatory Grade micrObial Sequences (FDA-ARGOS): Supporting development and validation of Infectious Disease Dx tests.</title>
        <authorList>
            <person name="Hoffmann M."/>
            <person name="Allard M."/>
            <person name="Evans P."/>
            <person name="Brown E."/>
            <person name="Tallon L."/>
            <person name="Sadzewicz L."/>
            <person name="Sengamalay N."/>
            <person name="Ott S."/>
            <person name="Godinez A."/>
            <person name="Nagaraj S."/>
            <person name="Vavikolanu K."/>
            <person name="Aluvathingal J."/>
            <person name="Nadendla S."/>
            <person name="Sichtig H."/>
        </authorList>
    </citation>
    <scope>NUCLEOTIDE SEQUENCE [LARGE SCALE GENOMIC DNA]</scope>
    <source>
        <strain evidence="6">FDAARGOS_129</strain>
    </source>
</reference>
<dbReference type="EMBL" id="CP045560">
    <property type="protein sequence ID" value="QGA43571.1"/>
    <property type="molecule type" value="Genomic_DNA"/>
</dbReference>
<name>A0A1V0YUK6_ACINO</name>
<evidence type="ECO:0000256" key="1">
    <source>
        <dbReference type="SAM" id="SignalP"/>
    </source>
</evidence>
<evidence type="ECO:0000313" key="3">
    <source>
        <dbReference type="EMBL" id="OTL94437.1"/>
    </source>
</evidence>
<keyword evidence="1" id="KW-0732">Signal</keyword>
<feature type="signal peptide" evidence="1">
    <location>
        <begin position="1"/>
        <end position="17"/>
    </location>
</feature>
<dbReference type="RefSeq" id="WP_004709761.1">
    <property type="nucleotide sequence ID" value="NZ_BBOO01000016.1"/>
</dbReference>
<dbReference type="Proteomes" id="UP000237921">
    <property type="component" value="Chromosome"/>
</dbReference>
<reference evidence="4 7" key="4">
    <citation type="journal article" date="2021" name="MSphere">
        <title>Complete Genome Sequencing of Acinetobacter baumannii AC1633 and Acinetobacter nosocomialis AC1530 Unveils a Large Multidrug-Resistant Plasmid Encoding the NDM-1 and OXA-58 Carbapenemases.</title>
        <authorList>
            <person name="Alattraqchi A.G."/>
            <person name="Mohd Rani F."/>
            <person name="A. Rahman N.I."/>
            <person name="Ismail S."/>
            <person name="Cleary D.W."/>
            <person name="Clarke S.C."/>
            <person name="Yeo C.C."/>
        </authorList>
    </citation>
    <scope>NUCLEOTIDE SEQUENCE [LARGE SCALE GENOMIC DNA]</scope>
    <source>
        <strain evidence="4 7">AC1530</strain>
    </source>
</reference>
<evidence type="ECO:0000313" key="7">
    <source>
        <dbReference type="Proteomes" id="UP000325778"/>
    </source>
</evidence>
<gene>
    <name evidence="2" type="ORF">AL533_10800</name>
    <name evidence="3" type="ORF">B9X58_15950</name>
    <name evidence="4" type="ORF">GD578_06715</name>
</gene>
<dbReference type="EMBL" id="CP014019">
    <property type="protein sequence ID" value="AVF44841.1"/>
    <property type="molecule type" value="Genomic_DNA"/>
</dbReference>
<sequence>MKFIFLFMSAITLPCYAASETMETHYCYLVKNAAKGVMDARQHDVPVIELQEIASHLEEAEAKELYQQIIDTAYSSKLFEDPLTKTKAVEDFQMIWHEKCLAKSSIS</sequence>
<evidence type="ECO:0000313" key="2">
    <source>
        <dbReference type="EMBL" id="AVF44841.1"/>
    </source>
</evidence>
<evidence type="ECO:0000313" key="5">
    <source>
        <dbReference type="Proteomes" id="UP000194767"/>
    </source>
</evidence>
<dbReference type="EMBL" id="NGDO01000074">
    <property type="protein sequence ID" value="OTL94437.1"/>
    <property type="molecule type" value="Genomic_DNA"/>
</dbReference>
<dbReference type="AlphaFoldDB" id="A0A1V0YUK6"/>
<protein>
    <submittedName>
        <fullName evidence="2">Uncharacterized protein</fullName>
    </submittedName>
</protein>
<dbReference type="Proteomes" id="UP000194767">
    <property type="component" value="Unassembled WGS sequence"/>
</dbReference>
<dbReference type="Proteomes" id="UP000325778">
    <property type="component" value="Chromosome"/>
</dbReference>
<proteinExistence type="predicted"/>
<accession>A0A1V0YUK6</accession>